<gene>
    <name evidence="1" type="ORF">JOB18_029558</name>
</gene>
<dbReference type="EMBL" id="JAGKHQ010000004">
    <property type="protein sequence ID" value="KAG7518245.1"/>
    <property type="molecule type" value="Genomic_DNA"/>
</dbReference>
<evidence type="ECO:0000313" key="2">
    <source>
        <dbReference type="Proteomes" id="UP000693946"/>
    </source>
</evidence>
<keyword evidence="2" id="KW-1185">Reference proteome</keyword>
<name>A0AAV6SJR6_SOLSE</name>
<evidence type="ECO:0000313" key="1">
    <source>
        <dbReference type="EMBL" id="KAG7518245.1"/>
    </source>
</evidence>
<dbReference type="AlphaFoldDB" id="A0AAV6SJR6"/>
<protein>
    <submittedName>
        <fullName evidence="1">Uncharacterized protein</fullName>
    </submittedName>
</protein>
<organism evidence="1 2">
    <name type="scientific">Solea senegalensis</name>
    <name type="common">Senegalese sole</name>
    <dbReference type="NCBI Taxonomy" id="28829"/>
    <lineage>
        <taxon>Eukaryota</taxon>
        <taxon>Metazoa</taxon>
        <taxon>Chordata</taxon>
        <taxon>Craniata</taxon>
        <taxon>Vertebrata</taxon>
        <taxon>Euteleostomi</taxon>
        <taxon>Actinopterygii</taxon>
        <taxon>Neopterygii</taxon>
        <taxon>Teleostei</taxon>
        <taxon>Neoteleostei</taxon>
        <taxon>Acanthomorphata</taxon>
        <taxon>Carangaria</taxon>
        <taxon>Pleuronectiformes</taxon>
        <taxon>Pleuronectoidei</taxon>
        <taxon>Soleidae</taxon>
        <taxon>Solea</taxon>
    </lineage>
</organism>
<accession>A0AAV6SJR6</accession>
<proteinExistence type="predicted"/>
<dbReference type="Proteomes" id="UP000693946">
    <property type="component" value="Linkage Group LG12"/>
</dbReference>
<comment type="caution">
    <text evidence="1">The sequence shown here is derived from an EMBL/GenBank/DDBJ whole genome shotgun (WGS) entry which is preliminary data.</text>
</comment>
<reference evidence="1 2" key="1">
    <citation type="journal article" date="2021" name="Sci. Rep.">
        <title>Chromosome anchoring in Senegalese sole (Solea senegalensis) reveals sex-associated markers and genome rearrangements in flatfish.</title>
        <authorList>
            <person name="Guerrero-Cozar I."/>
            <person name="Gomez-Garrido J."/>
            <person name="Berbel C."/>
            <person name="Martinez-Blanch J.F."/>
            <person name="Alioto T."/>
            <person name="Claros M.G."/>
            <person name="Gagnaire P.A."/>
            <person name="Manchado M."/>
        </authorList>
    </citation>
    <scope>NUCLEOTIDE SEQUENCE [LARGE SCALE GENOMIC DNA]</scope>
    <source>
        <strain evidence="1">Sse05_10M</strain>
    </source>
</reference>
<sequence length="75" mass="8328">MSTCSCGRQLSLMNVCFFPFNFYRIDSPSSAHRLYLKIDGEPEHPACSGSHLVLGDVIWSQTLCPNPGIAWAKPK</sequence>